<feature type="domain" description="PAC" evidence="8">
    <location>
        <begin position="204"/>
        <end position="257"/>
    </location>
</feature>
<dbReference type="SMART" id="SM00387">
    <property type="entry name" value="HATPase_c"/>
    <property type="match status" value="1"/>
</dbReference>
<dbReference type="InterPro" id="IPR003661">
    <property type="entry name" value="HisK_dim/P_dom"/>
</dbReference>
<dbReference type="PROSITE" id="PS50109">
    <property type="entry name" value="HIS_KIN"/>
    <property type="match status" value="1"/>
</dbReference>
<dbReference type="AlphaFoldDB" id="V6SVK5"/>
<protein>
    <recommendedName>
        <fullName evidence="2">histidine kinase</fullName>
        <ecNumber evidence="2">2.7.13.3</ecNumber>
    </recommendedName>
</protein>
<feature type="domain" description="PAS" evidence="7">
    <location>
        <begin position="12"/>
        <end position="82"/>
    </location>
</feature>
<comment type="caution">
    <text evidence="9">The sequence shown here is derived from an EMBL/GenBank/DDBJ whole genome shotgun (WGS) entry which is preliminary data.</text>
</comment>
<dbReference type="InterPro" id="IPR036097">
    <property type="entry name" value="HisK_dim/P_sf"/>
</dbReference>
<keyword evidence="3" id="KW-0597">Phosphoprotein</keyword>
<dbReference type="InterPro" id="IPR005467">
    <property type="entry name" value="His_kinase_dom"/>
</dbReference>
<accession>V6SVK5</accession>
<dbReference type="InterPro" id="IPR035965">
    <property type="entry name" value="PAS-like_dom_sf"/>
</dbReference>
<dbReference type="Gene3D" id="1.10.287.130">
    <property type="match status" value="1"/>
</dbReference>
<evidence type="ECO:0000259" key="7">
    <source>
        <dbReference type="PROSITE" id="PS50112"/>
    </source>
</evidence>
<dbReference type="EC" id="2.7.13.3" evidence="2"/>
<evidence type="ECO:0000313" key="10">
    <source>
        <dbReference type="Proteomes" id="UP000018004"/>
    </source>
</evidence>
<dbReference type="PROSITE" id="PS50112">
    <property type="entry name" value="PAS"/>
    <property type="match status" value="2"/>
</dbReference>
<evidence type="ECO:0000259" key="6">
    <source>
        <dbReference type="PROSITE" id="PS50109"/>
    </source>
</evidence>
<dbReference type="OrthoDB" id="9781208at2"/>
<dbReference type="NCBIfam" id="TIGR00229">
    <property type="entry name" value="sensory_box"/>
    <property type="match status" value="2"/>
</dbReference>
<dbReference type="InterPro" id="IPR000700">
    <property type="entry name" value="PAS-assoc_C"/>
</dbReference>
<evidence type="ECO:0000256" key="1">
    <source>
        <dbReference type="ARBA" id="ARBA00000085"/>
    </source>
</evidence>
<dbReference type="PRINTS" id="PR00344">
    <property type="entry name" value="BCTRLSENSOR"/>
</dbReference>
<evidence type="ECO:0000256" key="4">
    <source>
        <dbReference type="ARBA" id="ARBA00022679"/>
    </source>
</evidence>
<dbReference type="Pfam" id="PF08448">
    <property type="entry name" value="PAS_4"/>
    <property type="match status" value="1"/>
</dbReference>
<gene>
    <name evidence="9" type="ORF">FLJC2902T_18340</name>
</gene>
<dbReference type="Proteomes" id="UP000018004">
    <property type="component" value="Unassembled WGS sequence"/>
</dbReference>
<name>V6SVK5_9FLAO</name>
<keyword evidence="10" id="KW-1185">Reference proteome</keyword>
<dbReference type="Gene3D" id="3.30.565.10">
    <property type="entry name" value="Histidine kinase-like ATPase, C-terminal domain"/>
    <property type="match status" value="1"/>
</dbReference>
<dbReference type="SUPFAM" id="SSF55874">
    <property type="entry name" value="ATPase domain of HSP90 chaperone/DNA topoisomerase II/histidine kinase"/>
    <property type="match status" value="1"/>
</dbReference>
<dbReference type="InterPro" id="IPR013655">
    <property type="entry name" value="PAS_fold_3"/>
</dbReference>
<dbReference type="SMART" id="SM00091">
    <property type="entry name" value="PAS"/>
    <property type="match status" value="2"/>
</dbReference>
<dbReference type="PANTHER" id="PTHR43304:SF1">
    <property type="entry name" value="PAC DOMAIN-CONTAINING PROTEIN"/>
    <property type="match status" value="1"/>
</dbReference>
<dbReference type="Pfam" id="PF00512">
    <property type="entry name" value="HisKA"/>
    <property type="match status" value="1"/>
</dbReference>
<dbReference type="PROSITE" id="PS50113">
    <property type="entry name" value="PAC"/>
    <property type="match status" value="1"/>
</dbReference>
<evidence type="ECO:0000256" key="3">
    <source>
        <dbReference type="ARBA" id="ARBA00022553"/>
    </source>
</evidence>
<dbReference type="Pfam" id="PF02518">
    <property type="entry name" value="HATPase_c"/>
    <property type="match status" value="1"/>
</dbReference>
<dbReference type="PATRIC" id="fig|1341181.4.peg.1805"/>
<dbReference type="GO" id="GO:0000155">
    <property type="term" value="F:phosphorelay sensor kinase activity"/>
    <property type="evidence" value="ECO:0007669"/>
    <property type="project" value="InterPro"/>
</dbReference>
<keyword evidence="5 9" id="KW-0418">Kinase</keyword>
<dbReference type="eggNOG" id="COG5002">
    <property type="taxonomic scope" value="Bacteria"/>
</dbReference>
<dbReference type="EMBL" id="AVGG01000007">
    <property type="protein sequence ID" value="ESU28470.1"/>
    <property type="molecule type" value="Genomic_DNA"/>
</dbReference>
<comment type="catalytic activity">
    <reaction evidence="1">
        <text>ATP + protein L-histidine = ADP + protein N-phospho-L-histidine.</text>
        <dbReference type="EC" id="2.7.13.3"/>
    </reaction>
</comment>
<evidence type="ECO:0000256" key="5">
    <source>
        <dbReference type="ARBA" id="ARBA00022777"/>
    </source>
</evidence>
<evidence type="ECO:0000259" key="8">
    <source>
        <dbReference type="PROSITE" id="PS50113"/>
    </source>
</evidence>
<dbReference type="PANTHER" id="PTHR43304">
    <property type="entry name" value="PHYTOCHROME-LIKE PROTEIN CPH1"/>
    <property type="match status" value="1"/>
</dbReference>
<dbReference type="InterPro" id="IPR004358">
    <property type="entry name" value="Sig_transdc_His_kin-like_C"/>
</dbReference>
<dbReference type="InterPro" id="IPR000014">
    <property type="entry name" value="PAS"/>
</dbReference>
<sequence>MSDESRNHNRPTRDTLEIFFNTSPDLFCVASVDGIIEELNPAWETTLGYPQKDLIGKKFIDFVHPDDIETTLIQFKKQLKSKEIINFVYRYKTIDGDYKWLEWKGKINPTDNRIYAIARDITIEKQLESELYQSEENYRTLTESSNDLIMRFDRKYRHLYANHATIPYFGMPPETFIGKTHEDLGFPEAEYAYWDAKIEEVFASGKELKEVVAIKGGETHVDWSLIPEFDNEGKVISVLSYSRDITEIIRVQQALKENENNLKLINAEKDKFFSIIAHDLRSPFNGFLGLTDLLLTDMQSMSIEEIKHFISLMNTSARNLFSLLENLLEWAQMQNGAVKFHPAKINLNEQISFILDTMEESFKAKNLNVSTNLSDIKEIMADKHMLNAIFRNLISNAYKFTPRGGSIEITSEIGPEKTIQITVKDSGIGMNEKMLQNLFSLSEKTNRKGTESEYSSGLGLLLVNEYVDKHNGKISVSSQEGQGSTFTISLPLH</sequence>
<dbReference type="STRING" id="1341181.FLJC2902T_18340"/>
<feature type="domain" description="PAS" evidence="7">
    <location>
        <begin position="134"/>
        <end position="205"/>
    </location>
</feature>
<dbReference type="InterPro" id="IPR036890">
    <property type="entry name" value="HATPase_C_sf"/>
</dbReference>
<dbReference type="Gene3D" id="3.30.450.20">
    <property type="entry name" value="PAS domain"/>
    <property type="match status" value="2"/>
</dbReference>
<dbReference type="Pfam" id="PF08447">
    <property type="entry name" value="PAS_3"/>
    <property type="match status" value="1"/>
</dbReference>
<keyword evidence="4 9" id="KW-0808">Transferase</keyword>
<dbReference type="InterPro" id="IPR013656">
    <property type="entry name" value="PAS_4"/>
</dbReference>
<feature type="domain" description="Histidine kinase" evidence="6">
    <location>
        <begin position="275"/>
        <end position="493"/>
    </location>
</feature>
<dbReference type="CDD" id="cd00130">
    <property type="entry name" value="PAS"/>
    <property type="match status" value="2"/>
</dbReference>
<evidence type="ECO:0000256" key="2">
    <source>
        <dbReference type="ARBA" id="ARBA00012438"/>
    </source>
</evidence>
<dbReference type="FunFam" id="3.30.565.10:FF:000006">
    <property type="entry name" value="Sensor histidine kinase WalK"/>
    <property type="match status" value="1"/>
</dbReference>
<dbReference type="InterPro" id="IPR003594">
    <property type="entry name" value="HATPase_dom"/>
</dbReference>
<dbReference type="SUPFAM" id="SSF55785">
    <property type="entry name" value="PYP-like sensor domain (PAS domain)"/>
    <property type="match status" value="2"/>
</dbReference>
<dbReference type="RefSeq" id="WP_023579453.1">
    <property type="nucleotide sequence ID" value="NZ_AVGG01000007.1"/>
</dbReference>
<dbReference type="eggNOG" id="COG2205">
    <property type="taxonomic scope" value="Bacteria"/>
</dbReference>
<evidence type="ECO:0000313" key="9">
    <source>
        <dbReference type="EMBL" id="ESU28470.1"/>
    </source>
</evidence>
<dbReference type="InterPro" id="IPR052162">
    <property type="entry name" value="Sensor_kinase/Photoreceptor"/>
</dbReference>
<organism evidence="9 10">
    <name type="scientific">Flavobacterium limnosediminis JC2902</name>
    <dbReference type="NCBI Taxonomy" id="1341181"/>
    <lineage>
        <taxon>Bacteria</taxon>
        <taxon>Pseudomonadati</taxon>
        <taxon>Bacteroidota</taxon>
        <taxon>Flavobacteriia</taxon>
        <taxon>Flavobacteriales</taxon>
        <taxon>Flavobacteriaceae</taxon>
        <taxon>Flavobacterium</taxon>
    </lineage>
</organism>
<proteinExistence type="predicted"/>
<reference evidence="9 10" key="1">
    <citation type="submission" date="2013-08" db="EMBL/GenBank/DDBJ databases">
        <title>Flavobacterium limnosediminis JC2902 genome sequencing.</title>
        <authorList>
            <person name="Lee K."/>
            <person name="Yi H."/>
            <person name="Park S."/>
            <person name="Chun J."/>
        </authorList>
    </citation>
    <scope>NUCLEOTIDE SEQUENCE [LARGE SCALE GENOMIC DNA]</scope>
    <source>
        <strain evidence="9 10">JC2902</strain>
    </source>
</reference>
<dbReference type="SUPFAM" id="SSF47384">
    <property type="entry name" value="Homodimeric domain of signal transducing histidine kinase"/>
    <property type="match status" value="1"/>
</dbReference>
<dbReference type="SMART" id="SM00388">
    <property type="entry name" value="HisKA"/>
    <property type="match status" value="1"/>
</dbReference>